<dbReference type="GO" id="GO:0016829">
    <property type="term" value="F:lyase activity"/>
    <property type="evidence" value="ECO:0007669"/>
    <property type="project" value="UniProtKB-KW"/>
</dbReference>
<dbReference type="InterPro" id="IPR052551">
    <property type="entry name" value="UV-DNA_repair_photolyase"/>
</dbReference>
<protein>
    <submittedName>
        <fullName evidence="1">Deoxyribodipyrimidine photolyase-related protein</fullName>
    </submittedName>
</protein>
<dbReference type="OrthoDB" id="5288100at2"/>
<dbReference type="KEGG" id="dcm:NIES806_02810"/>
<dbReference type="InterPro" id="IPR014729">
    <property type="entry name" value="Rossmann-like_a/b/a_fold"/>
</dbReference>
<evidence type="ECO:0000313" key="1">
    <source>
        <dbReference type="EMBL" id="BAZ84098.1"/>
    </source>
</evidence>
<dbReference type="Gene3D" id="1.25.40.80">
    <property type="match status" value="1"/>
</dbReference>
<reference evidence="1 2" key="1">
    <citation type="submission" date="2017-06" db="EMBL/GenBank/DDBJ databases">
        <title>Genome sequencing of cyanobaciteial culture collection at National Institute for Environmental Studies (NIES).</title>
        <authorList>
            <person name="Hirose Y."/>
            <person name="Shimura Y."/>
            <person name="Fujisawa T."/>
            <person name="Nakamura Y."/>
            <person name="Kawachi M."/>
        </authorList>
    </citation>
    <scope>NUCLEOTIDE SEQUENCE [LARGE SCALE GENOMIC DNA]</scope>
    <source>
        <strain evidence="1 2">NIES-806</strain>
    </source>
</reference>
<gene>
    <name evidence="1" type="ORF">NIES806_02810</name>
</gene>
<dbReference type="PANTHER" id="PTHR38657:SF1">
    <property type="entry name" value="SLR1343 PROTEIN"/>
    <property type="match status" value="1"/>
</dbReference>
<dbReference type="PANTHER" id="PTHR38657">
    <property type="entry name" value="SLR1343 PROTEIN"/>
    <property type="match status" value="1"/>
</dbReference>
<dbReference type="Gene3D" id="1.10.579.10">
    <property type="entry name" value="DNA Cyclobutane Dipyrimidine Photolyase, subunit A, domain 3"/>
    <property type="match status" value="1"/>
</dbReference>
<dbReference type="InterPro" id="IPR036134">
    <property type="entry name" value="Crypto/Photolyase_FAD-like_sf"/>
</dbReference>
<dbReference type="Proteomes" id="UP000218702">
    <property type="component" value="Chromosome"/>
</dbReference>
<accession>A0A1Z4UXY0</accession>
<sequence length="500" mass="58459">MIGIWILGDQLSLQQSALKSCNHQINTPVIFIESLQHIQIRPYHRQKLVLIWSAMRHFAAELAQLKYAVTYKIATDFQTSLQAWIQVNQITELRVMTPNDKPFIQIIQNLQLPCLITLIPNNQFLWSTEKFTAWAKSRKRLLMEDFYREGRRSFQILMEDKQPIGGQWNLDKENRQPPKGKLHPPPAQWFTPDAITLDVIDKVNSLSHLTYGEIEPFDWGVNRQQALQVLDWFIQHRLSDFGTYQDVMITGEQTMWHALISPYLNIGLLQPLEVIQAAEAAYKQHQLRLNSVEGFIRQVLGWREYMYGIYHFVDTEYAEKNWFGHTQSLPEFFWTGETNMNCLHQTITQIKSTGYAHHIQRLMVLSNFALIAGISPQAVENWFHAVFIDAYDWVMQTNVIGMGLFADGGVLASKPYAASANYINKMSDYCKSCVYNHKERIGENGCPFNFFYWDFLNRHREKLQTQGRMSLILKHLDKMSSEELHSIHQQAENWWSLRQN</sequence>
<dbReference type="InterPro" id="IPR007357">
    <property type="entry name" value="PhrB-like"/>
</dbReference>
<dbReference type="EMBL" id="AP018316">
    <property type="protein sequence ID" value="BAZ84098.1"/>
    <property type="molecule type" value="Genomic_DNA"/>
</dbReference>
<dbReference type="Gene3D" id="1.10.10.1710">
    <property type="entry name" value="Deoxyribodipyrimidine photolyase-related"/>
    <property type="match status" value="1"/>
</dbReference>
<dbReference type="SUPFAM" id="SSF48173">
    <property type="entry name" value="Cryptochrome/photolyase FAD-binding domain"/>
    <property type="match status" value="1"/>
</dbReference>
<keyword evidence="1" id="KW-0456">Lyase</keyword>
<dbReference type="RefSeq" id="WP_096663058.1">
    <property type="nucleotide sequence ID" value="NZ_AP018316.1"/>
</dbReference>
<keyword evidence="2" id="KW-1185">Reference proteome</keyword>
<proteinExistence type="predicted"/>
<evidence type="ECO:0000313" key="2">
    <source>
        <dbReference type="Proteomes" id="UP000218702"/>
    </source>
</evidence>
<dbReference type="Gene3D" id="3.40.50.620">
    <property type="entry name" value="HUPs"/>
    <property type="match status" value="1"/>
</dbReference>
<dbReference type="Pfam" id="PF04244">
    <property type="entry name" value="DPRP"/>
    <property type="match status" value="1"/>
</dbReference>
<organism evidence="1 2">
    <name type="scientific">Dolichospermum compactum NIES-806</name>
    <dbReference type="NCBI Taxonomy" id="1973481"/>
    <lineage>
        <taxon>Bacteria</taxon>
        <taxon>Bacillati</taxon>
        <taxon>Cyanobacteriota</taxon>
        <taxon>Cyanophyceae</taxon>
        <taxon>Nostocales</taxon>
        <taxon>Aphanizomenonaceae</taxon>
        <taxon>Dolichospermum</taxon>
        <taxon>Dolichospermum compactum</taxon>
    </lineage>
</organism>
<name>A0A1Z4UXY0_9CYAN</name>
<dbReference type="AlphaFoldDB" id="A0A1Z4UXY0"/>